<dbReference type="EMBL" id="JBDIZK010000016">
    <property type="protein sequence ID" value="MEN3749710.1"/>
    <property type="molecule type" value="Genomic_DNA"/>
</dbReference>
<comment type="caution">
    <text evidence="3">The sequence shown here is derived from an EMBL/GenBank/DDBJ whole genome shotgun (WGS) entry which is preliminary data.</text>
</comment>
<evidence type="ECO:0000313" key="4">
    <source>
        <dbReference type="Proteomes" id="UP001427805"/>
    </source>
</evidence>
<protein>
    <submittedName>
        <fullName evidence="3">Uncharacterized protein</fullName>
    </submittedName>
</protein>
<keyword evidence="2" id="KW-0472">Membrane</keyword>
<evidence type="ECO:0000313" key="3">
    <source>
        <dbReference type="EMBL" id="MEN3749710.1"/>
    </source>
</evidence>
<name>A0ABV0BHZ8_9SPHN</name>
<evidence type="ECO:0000256" key="1">
    <source>
        <dbReference type="SAM" id="MobiDB-lite"/>
    </source>
</evidence>
<dbReference type="Proteomes" id="UP001427805">
    <property type="component" value="Unassembled WGS sequence"/>
</dbReference>
<feature type="transmembrane region" description="Helical" evidence="2">
    <location>
        <begin position="20"/>
        <end position="39"/>
    </location>
</feature>
<feature type="region of interest" description="Disordered" evidence="1">
    <location>
        <begin position="99"/>
        <end position="129"/>
    </location>
</feature>
<evidence type="ECO:0000256" key="2">
    <source>
        <dbReference type="SAM" id="Phobius"/>
    </source>
</evidence>
<organism evidence="3 4">
    <name type="scientific">Sphingomonas rustica</name>
    <dbReference type="NCBI Taxonomy" id="3103142"/>
    <lineage>
        <taxon>Bacteria</taxon>
        <taxon>Pseudomonadati</taxon>
        <taxon>Pseudomonadota</taxon>
        <taxon>Alphaproteobacteria</taxon>
        <taxon>Sphingomonadales</taxon>
        <taxon>Sphingomonadaceae</taxon>
        <taxon>Sphingomonas</taxon>
    </lineage>
</organism>
<keyword evidence="2" id="KW-1133">Transmembrane helix</keyword>
<sequence>MTPTLHPSRATQLRLHVASLWMSMVVALFCALVPVGAPLTTPLGSAFNPSTTLVALNATTPKARAAASVRDDDPTRADLGIDLPDRLVVQTVAVPVSLDTGHADWPAPDPRLKGAVPDASAWPRAPPIA</sequence>
<keyword evidence="4" id="KW-1185">Reference proteome</keyword>
<gene>
    <name evidence="3" type="ORF">TPR58_21230</name>
</gene>
<reference evidence="3 4" key="1">
    <citation type="submission" date="2024-05" db="EMBL/GenBank/DDBJ databases">
        <title>Sphingomonas sp. HF-S3 16S ribosomal RNA gene Genome sequencing and assembly.</title>
        <authorList>
            <person name="Lee H."/>
        </authorList>
    </citation>
    <scope>NUCLEOTIDE SEQUENCE [LARGE SCALE GENOMIC DNA]</scope>
    <source>
        <strain evidence="3 4">HF-S3</strain>
    </source>
</reference>
<proteinExistence type="predicted"/>
<accession>A0ABV0BHZ8</accession>
<keyword evidence="2" id="KW-0812">Transmembrane</keyword>
<dbReference type="RefSeq" id="WP_346248756.1">
    <property type="nucleotide sequence ID" value="NZ_JBDIZK010000016.1"/>
</dbReference>